<dbReference type="Pfam" id="PF13843">
    <property type="entry name" value="DDE_Tnp_1_7"/>
    <property type="match status" value="1"/>
</dbReference>
<feature type="region of interest" description="Disordered" evidence="1">
    <location>
        <begin position="23"/>
        <end position="134"/>
    </location>
</feature>
<keyword evidence="5" id="KW-1185">Reference proteome</keyword>
<dbReference type="Pfam" id="PF13842">
    <property type="entry name" value="zf-Tnp_2"/>
    <property type="match status" value="1"/>
</dbReference>
<accession>A0A835GFB2</accession>
<feature type="compositionally biased region" description="Basic and acidic residues" evidence="1">
    <location>
        <begin position="23"/>
        <end position="37"/>
    </location>
</feature>
<evidence type="ECO:0000259" key="3">
    <source>
        <dbReference type="Pfam" id="PF13843"/>
    </source>
</evidence>
<dbReference type="InterPro" id="IPR029526">
    <property type="entry name" value="PGBD"/>
</dbReference>
<evidence type="ECO:0000259" key="2">
    <source>
        <dbReference type="Pfam" id="PF13842"/>
    </source>
</evidence>
<name>A0A835GFB2_SPOEX</name>
<dbReference type="PANTHER" id="PTHR46599">
    <property type="entry name" value="PIGGYBAC TRANSPOSABLE ELEMENT-DERIVED PROTEIN 4"/>
    <property type="match status" value="1"/>
</dbReference>
<feature type="region of interest" description="Disordered" evidence="1">
    <location>
        <begin position="147"/>
        <end position="201"/>
    </location>
</feature>
<feature type="compositionally biased region" description="Basic and acidic residues" evidence="1">
    <location>
        <begin position="161"/>
        <end position="174"/>
    </location>
</feature>
<evidence type="ECO:0008006" key="6">
    <source>
        <dbReference type="Google" id="ProtNLM"/>
    </source>
</evidence>
<dbReference type="Proteomes" id="UP000648187">
    <property type="component" value="Unassembled WGS sequence"/>
</dbReference>
<organism evidence="4 5">
    <name type="scientific">Spodoptera exigua</name>
    <name type="common">Beet armyworm</name>
    <name type="synonym">Noctua fulgens</name>
    <dbReference type="NCBI Taxonomy" id="7107"/>
    <lineage>
        <taxon>Eukaryota</taxon>
        <taxon>Metazoa</taxon>
        <taxon>Ecdysozoa</taxon>
        <taxon>Arthropoda</taxon>
        <taxon>Hexapoda</taxon>
        <taxon>Insecta</taxon>
        <taxon>Pterygota</taxon>
        <taxon>Neoptera</taxon>
        <taxon>Endopterygota</taxon>
        <taxon>Lepidoptera</taxon>
        <taxon>Glossata</taxon>
        <taxon>Ditrysia</taxon>
        <taxon>Noctuoidea</taxon>
        <taxon>Noctuidae</taxon>
        <taxon>Amphipyrinae</taxon>
        <taxon>Spodoptera</taxon>
    </lineage>
</organism>
<dbReference type="InterPro" id="IPR032718">
    <property type="entry name" value="PGBD4_Znf_C"/>
</dbReference>
<dbReference type="AlphaFoldDB" id="A0A835GFB2"/>
<proteinExistence type="predicted"/>
<evidence type="ECO:0000313" key="5">
    <source>
        <dbReference type="Proteomes" id="UP000648187"/>
    </source>
</evidence>
<feature type="domain" description="PiggyBac transposable element-derived protein" evidence="3">
    <location>
        <begin position="292"/>
        <end position="661"/>
    </location>
</feature>
<feature type="domain" description="PiggyBac transposable element-derived protein 4 C-terminal zinc-finger" evidence="2">
    <location>
        <begin position="738"/>
        <end position="778"/>
    </location>
</feature>
<protein>
    <recommendedName>
        <fullName evidence="6">Transposase</fullName>
    </recommendedName>
</protein>
<evidence type="ECO:0000313" key="4">
    <source>
        <dbReference type="EMBL" id="KAF9416632.1"/>
    </source>
</evidence>
<dbReference type="EMBL" id="JACKWZ010000086">
    <property type="protein sequence ID" value="KAF9416632.1"/>
    <property type="molecule type" value="Genomic_DNA"/>
</dbReference>
<dbReference type="PANTHER" id="PTHR46599:SF3">
    <property type="entry name" value="PIGGYBAC TRANSPOSABLE ELEMENT-DERIVED PROTEIN 4"/>
    <property type="match status" value="1"/>
</dbReference>
<evidence type="ECO:0000256" key="1">
    <source>
        <dbReference type="SAM" id="MobiDB-lite"/>
    </source>
</evidence>
<gene>
    <name evidence="4" type="ORF">HW555_006062</name>
</gene>
<reference evidence="4" key="1">
    <citation type="submission" date="2020-08" db="EMBL/GenBank/DDBJ databases">
        <title>Spodoptera exigua strain:BAW_Kor-Di-RS1 Genome sequencing and assembly.</title>
        <authorList>
            <person name="Kim J."/>
            <person name="Nam H.Y."/>
            <person name="Kwon M."/>
            <person name="Choi J.H."/>
            <person name="Cho S.R."/>
            <person name="Kim G.-H."/>
        </authorList>
    </citation>
    <scope>NUCLEOTIDE SEQUENCE</scope>
    <source>
        <strain evidence="4">BAW_Kor-Di-RS1</strain>
        <tissue evidence="4">Whole-body</tissue>
    </source>
</reference>
<comment type="caution">
    <text evidence="4">The sequence shown here is derived from an EMBL/GenBank/DDBJ whole genome shotgun (WGS) entry which is preliminary data.</text>
</comment>
<sequence>MSTWRSIDQKPWDFHEALYGGKDVEVKEEMPDEHVESVDDDEDETWEGSPEQSCSVEAASYPPLSSIEAPTKRLPGTGTSPRPSGSRDRSRSPINLSSKAAPGPEQEPVVRDFGENDQPLNAGDVTKGASGTAERIEVEVDLDAYLSPDAHAYGSSEVENDSEKNDKECSERQSGRSGVRGRGYSSRGRRAGHPLNETLNDEDVSPELVSMATDALQRRQMMMQGSAKTGRNNDHELDRDSENDDEFFDANSGEDILSKLNRHFEWSTMESFQGQAEIFKPERTGSVWSCNSAYDAFRSYWRDDVIAHIVAEINTYATKLPAAFQSEWYPTNIHEILCLFSFWIMLGIVRMPTVVSCFSVDPLMKTEVFRRIFTRRRYEMLSKVFHFIDSDPAINQGPSNIGDASNFDHLYRLRPIILHLNYYFQANYTLHKDICIDESLTLCKGRLNFIQDSQNKVATFAIKTFELCESSTGYLWSFIVNADKQFAPDLGQSPGLLRSTTAVKQLISPLLNKGYRLFMNNWYNSPLLARFLKLNGTDFVGTLRPSCKDVPEVINKAPLKKGELIARHSGDVSILSWQDTARVTMISTCHGSDTALPTVSSCPSNRQATYKPQVVLDYKRYMRSVDLKDQLLEPYLEHEKRGAKWSMKLFKRLLNISILNARVLLESSTEKRHDHLAFRLSLVDSILTLHLAHCPKNRKFNVSSSKSSRNQPQNIQHMPFTHWPVLLERSGYTAARNRNFRKRCFVCLREGRKTQTTPYCCEVCQVPLCITNCFKSYHTPLQ</sequence>